<organism evidence="3 4">
    <name type="scientific">Syncephalastrum racemosum</name>
    <name type="common">Filamentous fungus</name>
    <dbReference type="NCBI Taxonomy" id="13706"/>
    <lineage>
        <taxon>Eukaryota</taxon>
        <taxon>Fungi</taxon>
        <taxon>Fungi incertae sedis</taxon>
        <taxon>Mucoromycota</taxon>
        <taxon>Mucoromycotina</taxon>
        <taxon>Mucoromycetes</taxon>
        <taxon>Mucorales</taxon>
        <taxon>Syncephalastraceae</taxon>
        <taxon>Syncephalastrum</taxon>
    </lineage>
</organism>
<evidence type="ECO:0000256" key="2">
    <source>
        <dbReference type="SAM" id="SignalP"/>
    </source>
</evidence>
<evidence type="ECO:0000313" key="3">
    <source>
        <dbReference type="EMBL" id="ORY89543.1"/>
    </source>
</evidence>
<name>A0A1X2GZ64_SYNRA</name>
<feature type="chain" id="PRO_5012191420" evidence="2">
    <location>
        <begin position="20"/>
        <end position="98"/>
    </location>
</feature>
<comment type="caution">
    <text evidence="3">The sequence shown here is derived from an EMBL/GenBank/DDBJ whole genome shotgun (WGS) entry which is preliminary data.</text>
</comment>
<proteinExistence type="predicted"/>
<keyword evidence="4" id="KW-1185">Reference proteome</keyword>
<keyword evidence="2" id="KW-0732">Signal</keyword>
<dbReference type="EMBL" id="MCGN01000014">
    <property type="protein sequence ID" value="ORY89543.1"/>
    <property type="molecule type" value="Genomic_DNA"/>
</dbReference>
<evidence type="ECO:0000313" key="4">
    <source>
        <dbReference type="Proteomes" id="UP000242180"/>
    </source>
</evidence>
<dbReference type="InParanoid" id="A0A1X2GZ64"/>
<feature type="region of interest" description="Disordered" evidence="1">
    <location>
        <begin position="63"/>
        <end position="98"/>
    </location>
</feature>
<sequence length="98" mass="10690">MRSVFISFLLVARAVFALSAPTDSVARDSQEISSKKDDNAQLQNAEALDSRLDFDPFDPCTLPFPPPFICPPESDSTTPDPPADDPPAGSSRQRPSRR</sequence>
<feature type="signal peptide" evidence="2">
    <location>
        <begin position="1"/>
        <end position="19"/>
    </location>
</feature>
<dbReference type="Proteomes" id="UP000242180">
    <property type="component" value="Unassembled WGS sequence"/>
</dbReference>
<reference evidence="3 4" key="1">
    <citation type="submission" date="2016-07" db="EMBL/GenBank/DDBJ databases">
        <title>Pervasive Adenine N6-methylation of Active Genes in Fungi.</title>
        <authorList>
            <consortium name="DOE Joint Genome Institute"/>
            <person name="Mondo S.J."/>
            <person name="Dannebaum R.O."/>
            <person name="Kuo R.C."/>
            <person name="Labutti K."/>
            <person name="Haridas S."/>
            <person name="Kuo A."/>
            <person name="Salamov A."/>
            <person name="Ahrendt S.R."/>
            <person name="Lipzen A."/>
            <person name="Sullivan W."/>
            <person name="Andreopoulos W.B."/>
            <person name="Clum A."/>
            <person name="Lindquist E."/>
            <person name="Daum C."/>
            <person name="Ramamoorthy G.K."/>
            <person name="Gryganskyi A."/>
            <person name="Culley D."/>
            <person name="Magnuson J.K."/>
            <person name="James T.Y."/>
            <person name="O'Malley M.A."/>
            <person name="Stajich J.E."/>
            <person name="Spatafora J.W."/>
            <person name="Visel A."/>
            <person name="Grigoriev I.V."/>
        </authorList>
    </citation>
    <scope>NUCLEOTIDE SEQUENCE [LARGE SCALE GENOMIC DNA]</scope>
    <source>
        <strain evidence="3 4">NRRL 2496</strain>
    </source>
</reference>
<dbReference type="AlphaFoldDB" id="A0A1X2GZ64"/>
<accession>A0A1X2GZ64</accession>
<evidence type="ECO:0000256" key="1">
    <source>
        <dbReference type="SAM" id="MobiDB-lite"/>
    </source>
</evidence>
<protein>
    <submittedName>
        <fullName evidence="3">Uncharacterized protein</fullName>
    </submittedName>
</protein>
<gene>
    <name evidence="3" type="ORF">BCR43DRAFT_121676</name>
</gene>